<name>A0A918U7A9_9NEIS</name>
<evidence type="ECO:0000256" key="1">
    <source>
        <dbReference type="SAM" id="MobiDB-lite"/>
    </source>
</evidence>
<accession>A0A918U7A9</accession>
<protein>
    <recommendedName>
        <fullName evidence="4">LysB family phage lysis regulatory protein</fullName>
    </recommendedName>
</protein>
<comment type="caution">
    <text evidence="2">The sequence shown here is derived from an EMBL/GenBank/DDBJ whole genome shotgun (WGS) entry which is preliminary data.</text>
</comment>
<evidence type="ECO:0000313" key="2">
    <source>
        <dbReference type="EMBL" id="GGY03842.1"/>
    </source>
</evidence>
<organism evidence="2 3">
    <name type="scientific">Paludibacterium paludis</name>
    <dbReference type="NCBI Taxonomy" id="1225769"/>
    <lineage>
        <taxon>Bacteria</taxon>
        <taxon>Pseudomonadati</taxon>
        <taxon>Pseudomonadota</taxon>
        <taxon>Betaproteobacteria</taxon>
        <taxon>Neisseriales</taxon>
        <taxon>Chromobacteriaceae</taxon>
        <taxon>Paludibacterium</taxon>
    </lineage>
</organism>
<feature type="region of interest" description="Disordered" evidence="1">
    <location>
        <begin position="147"/>
        <end position="171"/>
    </location>
</feature>
<dbReference type="Proteomes" id="UP000645257">
    <property type="component" value="Unassembled WGS sequence"/>
</dbReference>
<reference evidence="2" key="2">
    <citation type="submission" date="2020-09" db="EMBL/GenBank/DDBJ databases">
        <authorList>
            <person name="Sun Q."/>
            <person name="Kim S."/>
        </authorList>
    </citation>
    <scope>NUCLEOTIDE SEQUENCE</scope>
    <source>
        <strain evidence="2">KCTC 32182</strain>
    </source>
</reference>
<evidence type="ECO:0008006" key="4">
    <source>
        <dbReference type="Google" id="ProtNLM"/>
    </source>
</evidence>
<evidence type="ECO:0000313" key="3">
    <source>
        <dbReference type="Proteomes" id="UP000645257"/>
    </source>
</evidence>
<proteinExistence type="predicted"/>
<sequence length="171" mass="18456">MNIDLRPLLLLLPAVVLGVVVWVKHAQVTRLEDKLTVANTIATHNDERIRLAAADIAQRDVQIAALTAENSKQAADFSAYIERLDAINRDTLNRAEALGRLLNESEPARAWGAVRLPDVVARLLEYHADTAGTASVADPLMSAGEALRPAAATSDIEPRTGLGTPDDPRRP</sequence>
<reference evidence="2" key="1">
    <citation type="journal article" date="2014" name="Int. J. Syst. Evol. Microbiol.">
        <title>Complete genome sequence of Corynebacterium casei LMG S-19264T (=DSM 44701T), isolated from a smear-ripened cheese.</title>
        <authorList>
            <consortium name="US DOE Joint Genome Institute (JGI-PGF)"/>
            <person name="Walter F."/>
            <person name="Albersmeier A."/>
            <person name="Kalinowski J."/>
            <person name="Ruckert C."/>
        </authorList>
    </citation>
    <scope>NUCLEOTIDE SEQUENCE</scope>
    <source>
        <strain evidence="2">KCTC 32182</strain>
    </source>
</reference>
<dbReference type="EMBL" id="BMYX01000001">
    <property type="protein sequence ID" value="GGY03842.1"/>
    <property type="molecule type" value="Genomic_DNA"/>
</dbReference>
<keyword evidence="3" id="KW-1185">Reference proteome</keyword>
<dbReference type="AlphaFoldDB" id="A0A918U7A9"/>
<gene>
    <name evidence="2" type="ORF">GCM10011289_02730</name>
</gene>